<feature type="region of interest" description="Disordered" evidence="1">
    <location>
        <begin position="220"/>
        <end position="266"/>
    </location>
</feature>
<feature type="compositionally biased region" description="Acidic residues" evidence="1">
    <location>
        <begin position="225"/>
        <end position="234"/>
    </location>
</feature>
<evidence type="ECO:0000256" key="1">
    <source>
        <dbReference type="SAM" id="MobiDB-lite"/>
    </source>
</evidence>
<reference evidence="2" key="1">
    <citation type="journal article" date="2023" name="Mol. Phylogenet. Evol.">
        <title>Genome-scale phylogeny and comparative genomics of the fungal order Sordariales.</title>
        <authorList>
            <person name="Hensen N."/>
            <person name="Bonometti L."/>
            <person name="Westerberg I."/>
            <person name="Brannstrom I.O."/>
            <person name="Guillou S."/>
            <person name="Cros-Aarteil S."/>
            <person name="Calhoun S."/>
            <person name="Haridas S."/>
            <person name="Kuo A."/>
            <person name="Mondo S."/>
            <person name="Pangilinan J."/>
            <person name="Riley R."/>
            <person name="LaButti K."/>
            <person name="Andreopoulos B."/>
            <person name="Lipzen A."/>
            <person name="Chen C."/>
            <person name="Yan M."/>
            <person name="Daum C."/>
            <person name="Ng V."/>
            <person name="Clum A."/>
            <person name="Steindorff A."/>
            <person name="Ohm R.A."/>
            <person name="Martin F."/>
            <person name="Silar P."/>
            <person name="Natvig D.O."/>
            <person name="Lalanne C."/>
            <person name="Gautier V."/>
            <person name="Ament-Velasquez S.L."/>
            <person name="Kruys A."/>
            <person name="Hutchinson M.I."/>
            <person name="Powell A.J."/>
            <person name="Barry K."/>
            <person name="Miller A.N."/>
            <person name="Grigoriev I.V."/>
            <person name="Debuchy R."/>
            <person name="Gladieux P."/>
            <person name="Hiltunen Thoren M."/>
            <person name="Johannesson H."/>
        </authorList>
    </citation>
    <scope>NUCLEOTIDE SEQUENCE</scope>
    <source>
        <strain evidence="2">CBS 560.94</strain>
    </source>
</reference>
<gene>
    <name evidence="2" type="ORF">B0H65DRAFT_439436</name>
</gene>
<organism evidence="2 3">
    <name type="scientific">Neurospora tetraspora</name>
    <dbReference type="NCBI Taxonomy" id="94610"/>
    <lineage>
        <taxon>Eukaryota</taxon>
        <taxon>Fungi</taxon>
        <taxon>Dikarya</taxon>
        <taxon>Ascomycota</taxon>
        <taxon>Pezizomycotina</taxon>
        <taxon>Sordariomycetes</taxon>
        <taxon>Sordariomycetidae</taxon>
        <taxon>Sordariales</taxon>
        <taxon>Sordariaceae</taxon>
        <taxon>Neurospora</taxon>
    </lineage>
</organism>
<sequence>MVTRDNRIVPSSEDAEEETIKNRLSKVLKKFDHLRIGYVIPEVSPNHRLGANSLILNNYIYDITYIEERKTRRTNGSLGGIFHRPAHPEIRIPKTNSGIRNITLVNIREYYHSGVAGGKLMPGKKVSCGPSPRVRARKRQKARAKNNLQEDDTADGEQPSDLSDFLQHKRTCYTPATGGVSEPRPTITVSSRGAPRALGRRQQGQEPKYLCDMYERDADWKGDEEFGDDAEDDADARSTVSPATSAEDETIVTVEEVDLSVEEDFM</sequence>
<dbReference type="EMBL" id="JAUEPP010000002">
    <property type="protein sequence ID" value="KAK3350377.1"/>
    <property type="molecule type" value="Genomic_DNA"/>
</dbReference>
<reference evidence="2" key="2">
    <citation type="submission" date="2023-06" db="EMBL/GenBank/DDBJ databases">
        <authorList>
            <consortium name="Lawrence Berkeley National Laboratory"/>
            <person name="Haridas S."/>
            <person name="Hensen N."/>
            <person name="Bonometti L."/>
            <person name="Westerberg I."/>
            <person name="Brannstrom I.O."/>
            <person name="Guillou S."/>
            <person name="Cros-Aarteil S."/>
            <person name="Calhoun S."/>
            <person name="Kuo A."/>
            <person name="Mondo S."/>
            <person name="Pangilinan J."/>
            <person name="Riley R."/>
            <person name="Labutti K."/>
            <person name="Andreopoulos B."/>
            <person name="Lipzen A."/>
            <person name="Chen C."/>
            <person name="Yanf M."/>
            <person name="Daum C."/>
            <person name="Ng V."/>
            <person name="Clum A."/>
            <person name="Steindorff A."/>
            <person name="Ohm R."/>
            <person name="Martin F."/>
            <person name="Silar P."/>
            <person name="Natvig D."/>
            <person name="Lalanne C."/>
            <person name="Gautier V."/>
            <person name="Ament-Velasquez S.L."/>
            <person name="Kruys A."/>
            <person name="Hutchinson M.I."/>
            <person name="Powell A.J."/>
            <person name="Barry K."/>
            <person name="Miller A.N."/>
            <person name="Grigoriev I.V."/>
            <person name="Debuchy R."/>
            <person name="Gladieux P."/>
            <person name="Thoren M.H."/>
            <person name="Johannesson H."/>
        </authorList>
    </citation>
    <scope>NUCLEOTIDE SEQUENCE</scope>
    <source>
        <strain evidence="2">CBS 560.94</strain>
    </source>
</reference>
<proteinExistence type="predicted"/>
<feature type="compositionally biased region" description="Basic residues" evidence="1">
    <location>
        <begin position="134"/>
        <end position="144"/>
    </location>
</feature>
<comment type="caution">
    <text evidence="2">The sequence shown here is derived from an EMBL/GenBank/DDBJ whole genome shotgun (WGS) entry which is preliminary data.</text>
</comment>
<protein>
    <submittedName>
        <fullName evidence="2">Uncharacterized protein</fullName>
    </submittedName>
</protein>
<dbReference type="GeneID" id="87862569"/>
<name>A0AAE0MTH4_9PEZI</name>
<evidence type="ECO:0000313" key="2">
    <source>
        <dbReference type="EMBL" id="KAK3350377.1"/>
    </source>
</evidence>
<accession>A0AAE0MTH4</accession>
<dbReference type="AlphaFoldDB" id="A0AAE0MTH4"/>
<evidence type="ECO:0000313" key="3">
    <source>
        <dbReference type="Proteomes" id="UP001278500"/>
    </source>
</evidence>
<keyword evidence="3" id="KW-1185">Reference proteome</keyword>
<feature type="region of interest" description="Disordered" evidence="1">
    <location>
        <begin position="121"/>
        <end position="205"/>
    </location>
</feature>
<dbReference type="RefSeq" id="XP_062683672.1">
    <property type="nucleotide sequence ID" value="XM_062825415.1"/>
</dbReference>
<feature type="compositionally biased region" description="Acidic residues" evidence="1">
    <location>
        <begin position="246"/>
        <end position="266"/>
    </location>
</feature>
<dbReference type="Proteomes" id="UP001278500">
    <property type="component" value="Unassembled WGS sequence"/>
</dbReference>